<dbReference type="PANTHER" id="PTHR43610:SF1">
    <property type="entry name" value="N-ACETYLTRANSFERASE DOMAIN-CONTAINING PROTEIN"/>
    <property type="match status" value="1"/>
</dbReference>
<dbReference type="Pfam" id="PF13302">
    <property type="entry name" value="Acetyltransf_3"/>
    <property type="match status" value="1"/>
</dbReference>
<dbReference type="PANTHER" id="PTHR43610">
    <property type="entry name" value="BLL6696 PROTEIN"/>
    <property type="match status" value="1"/>
</dbReference>
<reference evidence="2" key="1">
    <citation type="submission" date="2022-07" db="EMBL/GenBank/DDBJ databases">
        <title>Taxonomy of Novel Oxalotrophic and Methylotrophic Bacteria.</title>
        <authorList>
            <person name="Sahin N."/>
            <person name="Tani A."/>
        </authorList>
    </citation>
    <scope>NUCLEOTIDE SEQUENCE</scope>
    <source>
        <strain evidence="2">AM327</strain>
    </source>
</reference>
<dbReference type="AlphaFoldDB" id="A0A9W6B864"/>
<dbReference type="InterPro" id="IPR000182">
    <property type="entry name" value="GNAT_dom"/>
</dbReference>
<gene>
    <name evidence="2" type="primary">argA</name>
    <name evidence="2" type="ORF">NBRC110019_16280</name>
</gene>
<sequence length="208" mass="23629">MKNWTNLPVLEHTTVQLIPMELAHKEALLQAASDGELWNLWYTSVPSADTIDAYVDTALANKATGYEFPYVVIHKPSGRIIGTTRFTLMDSVNRRLELGYTWYAASYQRTAVNSECKFLMLGHAFEVLNCIAVQISTNWHNHKSRAAIARLGAHQDGVLRNHRINTDGSYRDTVIFSITDREWISVKKNLLLNFRKYDSITLSPNSVV</sequence>
<dbReference type="SUPFAM" id="SSF55729">
    <property type="entry name" value="Acyl-CoA N-acyltransferases (Nat)"/>
    <property type="match status" value="1"/>
</dbReference>
<dbReference type="RefSeq" id="WP_281753961.1">
    <property type="nucleotide sequence ID" value="NZ_BRVP01000009.1"/>
</dbReference>
<comment type="caution">
    <text evidence="2">The sequence shown here is derived from an EMBL/GenBank/DDBJ whole genome shotgun (WGS) entry which is preliminary data.</text>
</comment>
<dbReference type="GO" id="GO:0016747">
    <property type="term" value="F:acyltransferase activity, transferring groups other than amino-acyl groups"/>
    <property type="evidence" value="ECO:0007669"/>
    <property type="project" value="InterPro"/>
</dbReference>
<dbReference type="EMBL" id="BRVP01000009">
    <property type="protein sequence ID" value="GLB52588.1"/>
    <property type="molecule type" value="Genomic_DNA"/>
</dbReference>
<name>A0A9W6B864_9FLAO</name>
<dbReference type="InterPro" id="IPR016181">
    <property type="entry name" value="Acyl_CoA_acyltransferase"/>
</dbReference>
<accession>A0A9W6B864</accession>
<protein>
    <submittedName>
        <fullName evidence="2">N-acetyltransferase</fullName>
    </submittedName>
</protein>
<proteinExistence type="predicted"/>
<evidence type="ECO:0000313" key="2">
    <source>
        <dbReference type="EMBL" id="GLB52588.1"/>
    </source>
</evidence>
<evidence type="ECO:0000313" key="3">
    <source>
        <dbReference type="Proteomes" id="UP001143545"/>
    </source>
</evidence>
<keyword evidence="3" id="KW-1185">Reference proteome</keyword>
<evidence type="ECO:0000259" key="1">
    <source>
        <dbReference type="Pfam" id="PF13302"/>
    </source>
</evidence>
<dbReference type="Gene3D" id="3.40.630.30">
    <property type="match status" value="1"/>
</dbReference>
<feature type="domain" description="N-acetyltransferase" evidence="1">
    <location>
        <begin position="16"/>
        <end position="153"/>
    </location>
</feature>
<organism evidence="2 3">
    <name type="scientific">Neptunitalea chrysea</name>
    <dbReference type="NCBI Taxonomy" id="1647581"/>
    <lineage>
        <taxon>Bacteria</taxon>
        <taxon>Pseudomonadati</taxon>
        <taxon>Bacteroidota</taxon>
        <taxon>Flavobacteriia</taxon>
        <taxon>Flavobacteriales</taxon>
        <taxon>Flavobacteriaceae</taxon>
        <taxon>Neptunitalea</taxon>
    </lineage>
</organism>
<dbReference type="Proteomes" id="UP001143545">
    <property type="component" value="Unassembled WGS sequence"/>
</dbReference>